<evidence type="ECO:0000256" key="12">
    <source>
        <dbReference type="PIRNR" id="PIRNR006250"/>
    </source>
</evidence>
<dbReference type="PANTHER" id="PTHR32179:SF3">
    <property type="entry name" value="NICOTINATE-NUCLEOTIDE PYROPHOSPHORYLASE [CARBOXYLATING]"/>
    <property type="match status" value="1"/>
</dbReference>
<dbReference type="Gene3D" id="3.90.1170.20">
    <property type="entry name" value="Quinolinate phosphoribosyl transferase, N-terminal domain"/>
    <property type="match status" value="1"/>
</dbReference>
<evidence type="ECO:0000256" key="7">
    <source>
        <dbReference type="ARBA" id="ARBA00022676"/>
    </source>
</evidence>
<evidence type="ECO:0000256" key="9">
    <source>
        <dbReference type="ARBA" id="ARBA00033102"/>
    </source>
</evidence>
<evidence type="ECO:0000256" key="3">
    <source>
        <dbReference type="ARBA" id="ARBA00009400"/>
    </source>
</evidence>
<feature type="domain" description="Quinolinate phosphoribosyl transferase N-terminal" evidence="14">
    <location>
        <begin position="23"/>
        <end position="107"/>
    </location>
</feature>
<dbReference type="CDD" id="cd01572">
    <property type="entry name" value="QPRTase"/>
    <property type="match status" value="1"/>
</dbReference>
<dbReference type="FunFam" id="3.90.1170.20:FF:000001">
    <property type="entry name" value="Nicotinate-nucleotide diphosphorylase (Carboxylating)"/>
    <property type="match status" value="1"/>
</dbReference>
<comment type="function">
    <text evidence="1">Involved in the catabolism of quinolinic acid (QA).</text>
</comment>
<protein>
    <recommendedName>
        <fullName evidence="11">Probable nicotinate-nucleotide pyrophosphorylase [carboxylating]</fullName>
        <ecNumber evidence="5">2.4.2.19</ecNumber>
    </recommendedName>
    <alternativeName>
        <fullName evidence="9">Quinolinate phosphoribosyltransferase [decarboxylating]</fullName>
    </alternativeName>
</protein>
<dbReference type="NCBIfam" id="TIGR00078">
    <property type="entry name" value="nadC"/>
    <property type="match status" value="1"/>
</dbReference>
<evidence type="ECO:0000256" key="11">
    <source>
        <dbReference type="ARBA" id="ARBA00069173"/>
    </source>
</evidence>
<name>A0A317CD71_9GAMM</name>
<dbReference type="PANTHER" id="PTHR32179">
    <property type="entry name" value="NICOTINATE-NUCLEOTIDE PYROPHOSPHORYLASE [CARBOXYLATING]"/>
    <property type="match status" value="1"/>
</dbReference>
<dbReference type="EC" id="2.4.2.19" evidence="5"/>
<comment type="catalytic activity">
    <reaction evidence="10">
        <text>nicotinate beta-D-ribonucleotide + CO2 + diphosphate = quinolinate + 5-phospho-alpha-D-ribose 1-diphosphate + 2 H(+)</text>
        <dbReference type="Rhea" id="RHEA:12733"/>
        <dbReference type="ChEBI" id="CHEBI:15378"/>
        <dbReference type="ChEBI" id="CHEBI:16526"/>
        <dbReference type="ChEBI" id="CHEBI:29959"/>
        <dbReference type="ChEBI" id="CHEBI:33019"/>
        <dbReference type="ChEBI" id="CHEBI:57502"/>
        <dbReference type="ChEBI" id="CHEBI:58017"/>
        <dbReference type="EC" id="2.4.2.19"/>
    </reaction>
</comment>
<gene>
    <name evidence="15" type="primary">nadC</name>
    <name evidence="15" type="ORF">DKT75_10155</name>
</gene>
<dbReference type="FunFam" id="3.20.20.70:FF:000030">
    <property type="entry name" value="Nicotinate-nucleotide pyrophosphorylase, carboxylating"/>
    <property type="match status" value="1"/>
</dbReference>
<dbReference type="SUPFAM" id="SSF54675">
    <property type="entry name" value="Nicotinate/Quinolinate PRTase N-terminal domain-like"/>
    <property type="match status" value="1"/>
</dbReference>
<accession>A0A317CD71</accession>
<dbReference type="UniPathway" id="UPA00253">
    <property type="reaction ID" value="UER00331"/>
</dbReference>
<dbReference type="GO" id="GO:0004514">
    <property type="term" value="F:nicotinate-nucleotide diphosphorylase (carboxylating) activity"/>
    <property type="evidence" value="ECO:0007669"/>
    <property type="project" value="UniProtKB-EC"/>
</dbReference>
<keyword evidence="8 12" id="KW-0808">Transferase</keyword>
<dbReference type="GO" id="GO:0034213">
    <property type="term" value="P:quinolinate catabolic process"/>
    <property type="evidence" value="ECO:0007669"/>
    <property type="project" value="TreeGrafter"/>
</dbReference>
<dbReference type="InterPro" id="IPR027277">
    <property type="entry name" value="NadC/ModD"/>
</dbReference>
<comment type="subunit">
    <text evidence="4">Hexamer formed by 3 homodimers.</text>
</comment>
<evidence type="ECO:0000256" key="5">
    <source>
        <dbReference type="ARBA" id="ARBA00011944"/>
    </source>
</evidence>
<dbReference type="InterPro" id="IPR002638">
    <property type="entry name" value="Quinolinate_PRibosylTrfase_C"/>
</dbReference>
<dbReference type="InterPro" id="IPR004393">
    <property type="entry name" value="NadC"/>
</dbReference>
<dbReference type="InterPro" id="IPR037128">
    <property type="entry name" value="Quinolinate_PRibosylTase_N_sf"/>
</dbReference>
<dbReference type="Pfam" id="PF01729">
    <property type="entry name" value="QRPTase_C"/>
    <property type="match status" value="1"/>
</dbReference>
<dbReference type="GO" id="GO:0009435">
    <property type="term" value="P:NAD+ biosynthetic process"/>
    <property type="evidence" value="ECO:0007669"/>
    <property type="project" value="UniProtKB-UniPathway"/>
</dbReference>
<dbReference type="Gene3D" id="3.20.20.70">
    <property type="entry name" value="Aldolase class I"/>
    <property type="match status" value="1"/>
</dbReference>
<dbReference type="InterPro" id="IPR013785">
    <property type="entry name" value="Aldolase_TIM"/>
</dbReference>
<evidence type="ECO:0000256" key="10">
    <source>
        <dbReference type="ARBA" id="ARBA00047445"/>
    </source>
</evidence>
<dbReference type="Proteomes" id="UP000245506">
    <property type="component" value="Unassembled WGS sequence"/>
</dbReference>
<dbReference type="InterPro" id="IPR022412">
    <property type="entry name" value="Quinolinate_PRibosylTrfase_N"/>
</dbReference>
<dbReference type="InterPro" id="IPR036068">
    <property type="entry name" value="Nicotinate_pribotase-like_C"/>
</dbReference>
<keyword evidence="6" id="KW-0662">Pyridine nucleotide biosynthesis</keyword>
<dbReference type="SUPFAM" id="SSF51690">
    <property type="entry name" value="Nicotinate/Quinolinate PRTase C-terminal domain-like"/>
    <property type="match status" value="1"/>
</dbReference>
<comment type="caution">
    <text evidence="15">The sequence shown here is derived from an EMBL/GenBank/DDBJ whole genome shotgun (WGS) entry which is preliminary data.</text>
</comment>
<evidence type="ECO:0000256" key="2">
    <source>
        <dbReference type="ARBA" id="ARBA00004893"/>
    </source>
</evidence>
<dbReference type="Pfam" id="PF02749">
    <property type="entry name" value="QRPTase_N"/>
    <property type="match status" value="1"/>
</dbReference>
<evidence type="ECO:0000313" key="16">
    <source>
        <dbReference type="Proteomes" id="UP000245506"/>
    </source>
</evidence>
<reference evidence="15 16" key="1">
    <citation type="submission" date="2018-05" db="EMBL/GenBank/DDBJ databases">
        <title>Leucothrix arctica sp. nov., isolated from Arctic seawater.</title>
        <authorList>
            <person name="Choi A."/>
            <person name="Baek K."/>
        </authorList>
    </citation>
    <scope>NUCLEOTIDE SEQUENCE [LARGE SCALE GENOMIC DNA]</scope>
    <source>
        <strain evidence="15 16">IMCC9719</strain>
    </source>
</reference>
<feature type="domain" description="Quinolinate phosphoribosyl transferase C-terminal" evidence="13">
    <location>
        <begin position="110"/>
        <end position="273"/>
    </location>
</feature>
<evidence type="ECO:0000259" key="13">
    <source>
        <dbReference type="Pfam" id="PF01729"/>
    </source>
</evidence>
<evidence type="ECO:0000256" key="4">
    <source>
        <dbReference type="ARBA" id="ARBA00011218"/>
    </source>
</evidence>
<dbReference type="GO" id="GO:0005737">
    <property type="term" value="C:cytoplasm"/>
    <property type="evidence" value="ECO:0007669"/>
    <property type="project" value="TreeGrafter"/>
</dbReference>
<dbReference type="EMBL" id="QGKL01000029">
    <property type="protein sequence ID" value="PWQ96337.1"/>
    <property type="molecule type" value="Genomic_DNA"/>
</dbReference>
<dbReference type="PIRSF" id="PIRSF006250">
    <property type="entry name" value="NadC_ModD"/>
    <property type="match status" value="1"/>
</dbReference>
<evidence type="ECO:0000256" key="8">
    <source>
        <dbReference type="ARBA" id="ARBA00022679"/>
    </source>
</evidence>
<evidence type="ECO:0000313" key="15">
    <source>
        <dbReference type="EMBL" id="PWQ96337.1"/>
    </source>
</evidence>
<evidence type="ECO:0000256" key="6">
    <source>
        <dbReference type="ARBA" id="ARBA00022642"/>
    </source>
</evidence>
<comment type="pathway">
    <text evidence="2">Cofactor biosynthesis; NAD(+) biosynthesis; nicotinate D-ribonucleotide from quinolinate: step 1/1.</text>
</comment>
<sequence>MTLPDNIATSVQQALLEDIGTGDVTADLIVEVSQSEATVICREDAILSGCAWFDEVFKQVDASVKVEWHFKDGDNVPADAILCNLSGSSRSLLTGERTALNFVQTLSATATATNAFVKLIKGTKADILDTRKTLPGLRLAQKYAVTCGGGANHRVGLYDMILIKENHIMAAGSITKAIANARSLHPSIKIEVETETLAEFEEACAADADIIMLDDFDLETMRKAVQNNPKGIPLEASGNVNLETVVNIAETGVDRISIGGITKSVEAIDLSMRFKL</sequence>
<dbReference type="AlphaFoldDB" id="A0A317CD71"/>
<evidence type="ECO:0000259" key="14">
    <source>
        <dbReference type="Pfam" id="PF02749"/>
    </source>
</evidence>
<comment type="similarity">
    <text evidence="3 12">Belongs to the NadC/ModD family.</text>
</comment>
<keyword evidence="16" id="KW-1185">Reference proteome</keyword>
<organism evidence="15 16">
    <name type="scientific">Leucothrix arctica</name>
    <dbReference type="NCBI Taxonomy" id="1481894"/>
    <lineage>
        <taxon>Bacteria</taxon>
        <taxon>Pseudomonadati</taxon>
        <taxon>Pseudomonadota</taxon>
        <taxon>Gammaproteobacteria</taxon>
        <taxon>Thiotrichales</taxon>
        <taxon>Thiotrichaceae</taxon>
        <taxon>Leucothrix</taxon>
    </lineage>
</organism>
<keyword evidence="7 12" id="KW-0328">Glycosyltransferase</keyword>
<proteinExistence type="inferred from homology"/>
<dbReference type="OrthoDB" id="9782546at2"/>
<evidence type="ECO:0000256" key="1">
    <source>
        <dbReference type="ARBA" id="ARBA00003237"/>
    </source>
</evidence>
<dbReference type="RefSeq" id="WP_109823309.1">
    <property type="nucleotide sequence ID" value="NZ_QGKL01000029.1"/>
</dbReference>